<dbReference type="Gene3D" id="3.50.50.60">
    <property type="entry name" value="FAD/NAD(P)-binding domain"/>
    <property type="match status" value="1"/>
</dbReference>
<dbReference type="EMBL" id="CP093346">
    <property type="protein sequence ID" value="WOG95694.1"/>
    <property type="molecule type" value="Genomic_DNA"/>
</dbReference>
<keyword evidence="1" id="KW-1133">Transmembrane helix</keyword>
<feature type="transmembrane region" description="Helical" evidence="1">
    <location>
        <begin position="450"/>
        <end position="472"/>
    </location>
</feature>
<dbReference type="InterPro" id="IPR036188">
    <property type="entry name" value="FAD/NAD-bd_sf"/>
</dbReference>
<gene>
    <name evidence="3" type="ORF">DCAR_0415021</name>
</gene>
<feature type="domain" description="FAD-binding" evidence="2">
    <location>
        <begin position="45"/>
        <end position="381"/>
    </location>
</feature>
<dbReference type="SUPFAM" id="SSF51905">
    <property type="entry name" value="FAD/NAD(P)-binding domain"/>
    <property type="match status" value="1"/>
</dbReference>
<evidence type="ECO:0000313" key="4">
    <source>
        <dbReference type="Proteomes" id="UP000077755"/>
    </source>
</evidence>
<keyword evidence="1" id="KW-0812">Transmembrane</keyword>
<organism evidence="3 4">
    <name type="scientific">Daucus carota subsp. sativus</name>
    <name type="common">Carrot</name>
    <dbReference type="NCBI Taxonomy" id="79200"/>
    <lineage>
        <taxon>Eukaryota</taxon>
        <taxon>Viridiplantae</taxon>
        <taxon>Streptophyta</taxon>
        <taxon>Embryophyta</taxon>
        <taxon>Tracheophyta</taxon>
        <taxon>Spermatophyta</taxon>
        <taxon>Magnoliopsida</taxon>
        <taxon>eudicotyledons</taxon>
        <taxon>Gunneridae</taxon>
        <taxon>Pentapetalae</taxon>
        <taxon>asterids</taxon>
        <taxon>campanulids</taxon>
        <taxon>Apiales</taxon>
        <taxon>Apiaceae</taxon>
        <taxon>Apioideae</taxon>
        <taxon>Scandiceae</taxon>
        <taxon>Daucinae</taxon>
        <taxon>Daucus</taxon>
        <taxon>Daucus sect. Daucus</taxon>
    </lineage>
</organism>
<evidence type="ECO:0000256" key="1">
    <source>
        <dbReference type="SAM" id="Phobius"/>
    </source>
</evidence>
<dbReference type="PANTHER" id="PTHR46496">
    <property type="match status" value="1"/>
</dbReference>
<dbReference type="GO" id="GO:0071949">
    <property type="term" value="F:FAD binding"/>
    <property type="evidence" value="ECO:0007669"/>
    <property type="project" value="InterPro"/>
</dbReference>
<proteinExistence type="predicted"/>
<dbReference type="PANTHER" id="PTHR46496:SF6">
    <property type="entry name" value="ZEAXANTHIN EPOXIDASE, CHLOROPLASTIC-LIKE ISOFORM X1"/>
    <property type="match status" value="1"/>
</dbReference>
<evidence type="ECO:0000313" key="3">
    <source>
        <dbReference type="EMBL" id="WOG95694.1"/>
    </source>
</evidence>
<reference evidence="3" key="1">
    <citation type="journal article" date="2016" name="Nat. Genet.">
        <title>A high-quality carrot genome assembly provides new insights into carotenoid accumulation and asterid genome evolution.</title>
        <authorList>
            <person name="Iorizzo M."/>
            <person name="Ellison S."/>
            <person name="Senalik D."/>
            <person name="Zeng P."/>
            <person name="Satapoomin P."/>
            <person name="Huang J."/>
            <person name="Bowman M."/>
            <person name="Iovene M."/>
            <person name="Sanseverino W."/>
            <person name="Cavagnaro P."/>
            <person name="Yildiz M."/>
            <person name="Macko-Podgorni A."/>
            <person name="Moranska E."/>
            <person name="Grzebelus E."/>
            <person name="Grzebelus D."/>
            <person name="Ashrafi H."/>
            <person name="Zheng Z."/>
            <person name="Cheng S."/>
            <person name="Spooner D."/>
            <person name="Van Deynze A."/>
            <person name="Simon P."/>
        </authorList>
    </citation>
    <scope>NUCLEOTIDE SEQUENCE</scope>
    <source>
        <tissue evidence="3">Leaf</tissue>
    </source>
</reference>
<protein>
    <recommendedName>
        <fullName evidence="2">FAD-binding domain-containing protein</fullName>
    </recommendedName>
</protein>
<dbReference type="Pfam" id="PF01494">
    <property type="entry name" value="FAD_binding_3"/>
    <property type="match status" value="1"/>
</dbReference>
<dbReference type="Proteomes" id="UP000077755">
    <property type="component" value="Chromosome 4"/>
</dbReference>
<sequence length="481" mass="53755">MASLQSLSYLNNCKNVVCLHEYRSSKCIARSYKMCSDEVSCRKLRILIAGGGIGGLVLALGAKKRGFDVKVFEKDLSAVRGEGLYRGPIQLLSSALAVLEAIDQEVATRIMEAGCITGNRTNGLADGLSGKWHVPSHATFATYDLEKPAVERGLPVTRVICRMALQQILLHGIGKDIVCNNSRVVNFIEDSSRVTVILDDGRTFEGDVLVGADGIWSKVRSKLFGAQEAVYSNYTCYSGLTDFVPPYIDSIGYRVFLGLNKYFVASDVGNGKMQWYAFHKEPPKSSDPPSGKKKRLLQLFGSWCSDVSTLILETPEDKILRRDIYDRDMINSWGNGRRVTLIGDAAHPMQPNLGQGGCMAIEDAYQLIHELNNVDMRNADERSQLDQISESLIRYQRKRIFRVKTVHKVSRLASEMLSKYKPSVDFGLSKLSNVFGAQITNSAIHMARKFIQWCFQLFMNWMLAGLLIYTILLKVLSSYNR</sequence>
<dbReference type="AlphaFoldDB" id="A0AAF0WUF5"/>
<accession>A0AAF0WUF5</accession>
<dbReference type="InterPro" id="IPR002938">
    <property type="entry name" value="FAD-bd"/>
</dbReference>
<dbReference type="PRINTS" id="PR00420">
    <property type="entry name" value="RNGMNOXGNASE"/>
</dbReference>
<keyword evidence="4" id="KW-1185">Reference proteome</keyword>
<keyword evidence="1" id="KW-0472">Membrane</keyword>
<name>A0AAF0WUF5_DAUCS</name>
<evidence type="ECO:0000259" key="2">
    <source>
        <dbReference type="Pfam" id="PF01494"/>
    </source>
</evidence>
<reference evidence="3" key="2">
    <citation type="submission" date="2022-03" db="EMBL/GenBank/DDBJ databases">
        <title>Draft title - Genomic analysis of global carrot germplasm unveils the trajectory of domestication and the origin of high carotenoid orange carrot.</title>
        <authorList>
            <person name="Iorizzo M."/>
            <person name="Ellison S."/>
            <person name="Senalik D."/>
            <person name="Macko-Podgorni A."/>
            <person name="Grzebelus D."/>
            <person name="Bostan H."/>
            <person name="Rolling W."/>
            <person name="Curaba J."/>
            <person name="Simon P."/>
        </authorList>
    </citation>
    <scope>NUCLEOTIDE SEQUENCE</scope>
    <source>
        <tissue evidence="3">Leaf</tissue>
    </source>
</reference>